<evidence type="ECO:0000313" key="2">
    <source>
        <dbReference type="EMBL" id="CDI04274.1"/>
    </source>
</evidence>
<gene>
    <name evidence="2" type="ORF">BN873_90025</name>
</gene>
<accession>W6MBF8</accession>
<evidence type="ECO:0000313" key="3">
    <source>
        <dbReference type="Proteomes" id="UP000035760"/>
    </source>
</evidence>
<keyword evidence="1" id="KW-0472">Membrane</keyword>
<dbReference type="AlphaFoldDB" id="W6MBF8"/>
<organism evidence="2 3">
    <name type="scientific">Candidatus Competibacter denitrificans Run_A_D11</name>
    <dbReference type="NCBI Taxonomy" id="1400863"/>
    <lineage>
        <taxon>Bacteria</taxon>
        <taxon>Pseudomonadati</taxon>
        <taxon>Pseudomonadota</taxon>
        <taxon>Gammaproteobacteria</taxon>
        <taxon>Candidatus Competibacteraceae</taxon>
        <taxon>Candidatus Competibacter</taxon>
    </lineage>
</organism>
<evidence type="ECO:0000256" key="1">
    <source>
        <dbReference type="SAM" id="Phobius"/>
    </source>
</evidence>
<dbReference type="EMBL" id="CBTJ020000102">
    <property type="protein sequence ID" value="CDI04274.1"/>
    <property type="molecule type" value="Genomic_DNA"/>
</dbReference>
<comment type="caution">
    <text evidence="2">The sequence shown here is derived from an EMBL/GenBank/DDBJ whole genome shotgun (WGS) entry which is preliminary data.</text>
</comment>
<feature type="transmembrane region" description="Helical" evidence="1">
    <location>
        <begin position="12"/>
        <end position="31"/>
    </location>
</feature>
<keyword evidence="1" id="KW-1133">Transmembrane helix</keyword>
<proteinExistence type="predicted"/>
<name>W6MBF8_9GAMM</name>
<feature type="transmembrane region" description="Helical" evidence="1">
    <location>
        <begin position="122"/>
        <end position="147"/>
    </location>
</feature>
<dbReference type="NCBIfam" id="NF041730">
    <property type="entry name" value="XrtH_assoc"/>
    <property type="match status" value="1"/>
</dbReference>
<dbReference type="STRING" id="1400863.BN873_90025"/>
<keyword evidence="3" id="KW-1185">Reference proteome</keyword>
<dbReference type="RefSeq" id="WP_048676311.1">
    <property type="nucleotide sequence ID" value="NZ_CBTJ020000102.1"/>
</dbReference>
<protein>
    <submittedName>
        <fullName evidence="2">Uncharacterized protein</fullName>
    </submittedName>
</protein>
<keyword evidence="1" id="KW-0812">Transmembrane</keyword>
<feature type="transmembrane region" description="Helical" evidence="1">
    <location>
        <begin position="167"/>
        <end position="188"/>
    </location>
</feature>
<dbReference type="InterPro" id="IPR049823">
    <property type="entry name" value="XrtH_assoc"/>
</dbReference>
<reference evidence="2" key="2">
    <citation type="submission" date="2014-03" db="EMBL/GenBank/DDBJ databases">
        <title>Candidatus Competibacter-lineage genomes retrieved from metagenomes reveal functional metabolic diversity.</title>
        <authorList>
            <person name="McIlroy S.J."/>
            <person name="Albertsen M."/>
            <person name="Andresen E.K."/>
            <person name="Saunders A.M."/>
            <person name="Kristiansen R."/>
            <person name="Stokholm-Bjerregaard M."/>
            <person name="Nielsen K.L."/>
            <person name="Nielsen P.H."/>
        </authorList>
    </citation>
    <scope>NUCLEOTIDE SEQUENCE</scope>
    <source>
        <strain evidence="2">Run_A_D11</strain>
    </source>
</reference>
<reference evidence="2" key="1">
    <citation type="submission" date="2013-07" db="EMBL/GenBank/DDBJ databases">
        <authorList>
            <person name="McIlroy S."/>
        </authorList>
    </citation>
    <scope>NUCLEOTIDE SEQUENCE [LARGE SCALE GENOMIC DNA]</scope>
    <source>
        <strain evidence="2">Run_A_D11</strain>
    </source>
</reference>
<dbReference type="Proteomes" id="UP000035760">
    <property type="component" value="Unassembled WGS sequence"/>
</dbReference>
<sequence length="205" mass="22488">MVLPKPSSLLGRFFLAALFWLPVWFTIWYYAAPIVGAPVVWLSRWVLDWITPGVISEVLGYGKDLHFATTIPAALPSSAPAGSVAEIVVPVNLLKYSWNLPVLMALLFAADERFFSLGRMVLGSLALLPFQAWGVIFEVLKVLSIQLGPEIAGRVGISPWGREAVALGYQFGYLMLPVIAASSVWMILNRSLINTLLSAGRDRSE</sequence>